<feature type="compositionally biased region" description="Polar residues" evidence="1">
    <location>
        <begin position="17"/>
        <end position="33"/>
    </location>
</feature>
<dbReference type="AlphaFoldDB" id="A0A6G1DEM6"/>
<feature type="region of interest" description="Disordered" evidence="1">
    <location>
        <begin position="178"/>
        <end position="202"/>
    </location>
</feature>
<comment type="caution">
    <text evidence="2">The sequence shown here is derived from an EMBL/GenBank/DDBJ whole genome shotgun (WGS) entry which is preliminary data.</text>
</comment>
<protein>
    <submittedName>
        <fullName evidence="2">Uncharacterized protein</fullName>
    </submittedName>
</protein>
<evidence type="ECO:0000256" key="1">
    <source>
        <dbReference type="SAM" id="MobiDB-lite"/>
    </source>
</evidence>
<dbReference type="EMBL" id="SPHZ02000006">
    <property type="protein sequence ID" value="KAF0910173.1"/>
    <property type="molecule type" value="Genomic_DNA"/>
</dbReference>
<sequence>MGISEVNEEKEKRNIRTNKVANTAETSEGTTPNVYEKEGRQWQEFKGKQSLLTQGSTEEQRGDLTYSDQEDADDGCEYGYDVIVTSAASDGALELKGLPVPQGKHTRFIPSKKQKRITRTKTTERTEISQGRARYEGDLTYSDQKDADDDCENGYDIVVTSAATDGALELKGLPVPQGQHTRFIPRCRPVPSSEVLTPGRSS</sequence>
<keyword evidence="3" id="KW-1185">Reference proteome</keyword>
<gene>
    <name evidence="2" type="ORF">E2562_001386</name>
</gene>
<proteinExistence type="predicted"/>
<organism evidence="2 3">
    <name type="scientific">Oryza meyeriana var. granulata</name>
    <dbReference type="NCBI Taxonomy" id="110450"/>
    <lineage>
        <taxon>Eukaryota</taxon>
        <taxon>Viridiplantae</taxon>
        <taxon>Streptophyta</taxon>
        <taxon>Embryophyta</taxon>
        <taxon>Tracheophyta</taxon>
        <taxon>Spermatophyta</taxon>
        <taxon>Magnoliopsida</taxon>
        <taxon>Liliopsida</taxon>
        <taxon>Poales</taxon>
        <taxon>Poaceae</taxon>
        <taxon>BOP clade</taxon>
        <taxon>Oryzoideae</taxon>
        <taxon>Oryzeae</taxon>
        <taxon>Oryzinae</taxon>
        <taxon>Oryza</taxon>
        <taxon>Oryza meyeriana</taxon>
    </lineage>
</organism>
<accession>A0A6G1DEM6</accession>
<evidence type="ECO:0000313" key="3">
    <source>
        <dbReference type="Proteomes" id="UP000479710"/>
    </source>
</evidence>
<evidence type="ECO:0000313" key="2">
    <source>
        <dbReference type="EMBL" id="KAF0910173.1"/>
    </source>
</evidence>
<name>A0A6G1DEM6_9ORYZ</name>
<dbReference type="Proteomes" id="UP000479710">
    <property type="component" value="Unassembled WGS sequence"/>
</dbReference>
<feature type="region of interest" description="Disordered" evidence="1">
    <location>
        <begin position="1"/>
        <end position="72"/>
    </location>
</feature>
<reference evidence="2 3" key="1">
    <citation type="submission" date="2019-11" db="EMBL/GenBank/DDBJ databases">
        <title>Whole genome sequence of Oryza granulata.</title>
        <authorList>
            <person name="Li W."/>
        </authorList>
    </citation>
    <scope>NUCLEOTIDE SEQUENCE [LARGE SCALE GENOMIC DNA]</scope>
    <source>
        <strain evidence="3">cv. Menghai</strain>
        <tissue evidence="2">Leaf</tissue>
    </source>
</reference>
<feature type="compositionally biased region" description="Basic and acidic residues" evidence="1">
    <location>
        <begin position="35"/>
        <end position="47"/>
    </location>
</feature>